<protein>
    <submittedName>
        <fullName evidence="2">Uncharacterized protein</fullName>
    </submittedName>
</protein>
<keyword evidence="1" id="KW-0472">Membrane</keyword>
<evidence type="ECO:0000313" key="2">
    <source>
        <dbReference type="EMBL" id="MFC7371523.1"/>
    </source>
</evidence>
<feature type="transmembrane region" description="Helical" evidence="1">
    <location>
        <begin position="26"/>
        <end position="48"/>
    </location>
</feature>
<dbReference type="EMBL" id="JBHTCP010000013">
    <property type="protein sequence ID" value="MFC7371523.1"/>
    <property type="molecule type" value="Genomic_DNA"/>
</dbReference>
<proteinExistence type="predicted"/>
<evidence type="ECO:0000256" key="1">
    <source>
        <dbReference type="SAM" id="Phobius"/>
    </source>
</evidence>
<organism evidence="2 3">
    <name type="scientific">Fictibacillus iocasae</name>
    <dbReference type="NCBI Taxonomy" id="2715437"/>
    <lineage>
        <taxon>Bacteria</taxon>
        <taxon>Bacillati</taxon>
        <taxon>Bacillota</taxon>
        <taxon>Bacilli</taxon>
        <taxon>Bacillales</taxon>
        <taxon>Fictibacillaceae</taxon>
        <taxon>Fictibacillus</taxon>
    </lineage>
</organism>
<feature type="transmembrane region" description="Helical" evidence="1">
    <location>
        <begin position="87"/>
        <end position="108"/>
    </location>
</feature>
<comment type="caution">
    <text evidence="2">The sequence shown here is derived from an EMBL/GenBank/DDBJ whole genome shotgun (WGS) entry which is preliminary data.</text>
</comment>
<dbReference type="RefSeq" id="WP_379748168.1">
    <property type="nucleotide sequence ID" value="NZ_JBHTCP010000013.1"/>
</dbReference>
<feature type="transmembrane region" description="Helical" evidence="1">
    <location>
        <begin position="60"/>
        <end position="81"/>
    </location>
</feature>
<sequence>MSTVALTKKKKKRLKHLKKEQPPAPLFIRILTYIAGALGATLIVSIVLLNLYENHYVLRILYWTLIMGSIFGLMSVFFTWLFDLMGIIGKLFFGLLAIALFVLFLFSIREAYYLVQDKKAFDSKQCPTVNGIPRHADFDDDYIYLEGFDINGESYSTLELFIDKSFYVNELEGESVTVTYLPRTKYVVSVHADDWE</sequence>
<evidence type="ECO:0000313" key="3">
    <source>
        <dbReference type="Proteomes" id="UP001596549"/>
    </source>
</evidence>
<reference evidence="3" key="1">
    <citation type="journal article" date="2019" name="Int. J. Syst. Evol. Microbiol.">
        <title>The Global Catalogue of Microorganisms (GCM) 10K type strain sequencing project: providing services to taxonomists for standard genome sequencing and annotation.</title>
        <authorList>
            <consortium name="The Broad Institute Genomics Platform"/>
            <consortium name="The Broad Institute Genome Sequencing Center for Infectious Disease"/>
            <person name="Wu L."/>
            <person name="Ma J."/>
        </authorList>
    </citation>
    <scope>NUCLEOTIDE SEQUENCE [LARGE SCALE GENOMIC DNA]</scope>
    <source>
        <strain evidence="3">NBRC 106396</strain>
    </source>
</reference>
<name>A0ABW2NQV0_9BACL</name>
<keyword evidence="1" id="KW-1133">Transmembrane helix</keyword>
<keyword evidence="1" id="KW-0812">Transmembrane</keyword>
<gene>
    <name evidence="2" type="ORF">ACFQPF_07530</name>
</gene>
<keyword evidence="3" id="KW-1185">Reference proteome</keyword>
<accession>A0ABW2NQV0</accession>
<dbReference type="Proteomes" id="UP001596549">
    <property type="component" value="Unassembled WGS sequence"/>
</dbReference>